<dbReference type="EMBL" id="JARAFO010000119">
    <property type="protein sequence ID" value="MDE1454395.1"/>
    <property type="molecule type" value="Genomic_DNA"/>
</dbReference>
<dbReference type="InterPro" id="IPR011030">
    <property type="entry name" value="Lipovitellin_superhlx_dom"/>
</dbReference>
<name>A0AAW6KFA4_9BACI</name>
<dbReference type="Proteomes" id="UP001216709">
    <property type="component" value="Unassembled WGS sequence"/>
</dbReference>
<comment type="caution">
    <text evidence="1">The sequence shown here is derived from an EMBL/GenBank/DDBJ whole genome shotgun (WGS) entry which is preliminary data.</text>
</comment>
<reference evidence="1" key="1">
    <citation type="submission" date="2022-12" db="EMBL/GenBank/DDBJ databases">
        <title>Draft Genome Sequences of Bacillus licheniformis and Bacillus paralicheniformis strains isolated from Irish skim milk powders.</title>
        <authorList>
            <person name="Lourenco A."/>
            <person name="Li F."/>
            <person name="Geraldine D."/>
            <person name="Tobin J.T."/>
            <person name="Butler F."/>
            <person name="Jordan K."/>
            <person name="Obrien T."/>
        </authorList>
    </citation>
    <scope>NUCLEOTIDE SEQUENCE</scope>
    <source>
        <strain evidence="1">3370</strain>
    </source>
</reference>
<dbReference type="SUPFAM" id="SSF48431">
    <property type="entry name" value="Lipovitellin-phosvitin complex, superhelical domain"/>
    <property type="match status" value="1"/>
</dbReference>
<dbReference type="RefSeq" id="WP_059230643.1">
    <property type="nucleotide sequence ID" value="NZ_CABJBE010000001.1"/>
</dbReference>
<proteinExistence type="predicted"/>
<gene>
    <name evidence="1" type="ORF">PVN32_19750</name>
</gene>
<evidence type="ECO:0000313" key="1">
    <source>
        <dbReference type="EMBL" id="MDE1454395.1"/>
    </source>
</evidence>
<evidence type="ECO:0000313" key="2">
    <source>
        <dbReference type="Proteomes" id="UP001216709"/>
    </source>
</evidence>
<accession>A0AAW6KFA4</accession>
<sequence length="137" mass="16026">MDFSKFDELPDSLSKDTLEKYFNQIVDIYESAKDNVNYIELLEAIYQLSERQWHTYKILDDKIKHKIDTLIKNILDVNSYDLIDNATSIIAYLGLPESFKALQEMIKENPSEEVRELIEETIEELEGNVENPYSGLE</sequence>
<dbReference type="AlphaFoldDB" id="A0AAW6KFA4"/>
<protein>
    <recommendedName>
        <fullName evidence="3">Immunity protein 30 domain-containing protein</fullName>
    </recommendedName>
</protein>
<organism evidence="1 2">
    <name type="scientific">Bacillus paralicheniformis</name>
    <dbReference type="NCBI Taxonomy" id="1648923"/>
    <lineage>
        <taxon>Bacteria</taxon>
        <taxon>Bacillati</taxon>
        <taxon>Bacillota</taxon>
        <taxon>Bacilli</taxon>
        <taxon>Bacillales</taxon>
        <taxon>Bacillaceae</taxon>
        <taxon>Bacillus</taxon>
    </lineage>
</organism>
<evidence type="ECO:0008006" key="3">
    <source>
        <dbReference type="Google" id="ProtNLM"/>
    </source>
</evidence>